<organism evidence="5 6">
    <name type="scientific">Rotaria sordida</name>
    <dbReference type="NCBI Taxonomy" id="392033"/>
    <lineage>
        <taxon>Eukaryota</taxon>
        <taxon>Metazoa</taxon>
        <taxon>Spiralia</taxon>
        <taxon>Gnathifera</taxon>
        <taxon>Rotifera</taxon>
        <taxon>Eurotatoria</taxon>
        <taxon>Bdelloidea</taxon>
        <taxon>Philodinida</taxon>
        <taxon>Philodinidae</taxon>
        <taxon>Rotaria</taxon>
    </lineage>
</organism>
<feature type="domain" description="EGF-like" evidence="3">
    <location>
        <begin position="213"/>
        <end position="253"/>
    </location>
</feature>
<dbReference type="InterPro" id="IPR050906">
    <property type="entry name" value="Notch_signaling"/>
</dbReference>
<dbReference type="AlphaFoldDB" id="A0A815XCX3"/>
<dbReference type="EMBL" id="CAJNOH010000564">
    <property type="protein sequence ID" value="CAF1075720.1"/>
    <property type="molecule type" value="Genomic_DNA"/>
</dbReference>
<gene>
    <name evidence="5" type="ORF">JXQ802_LOCUS43993</name>
    <name evidence="4" type="ORF">PYM288_LOCUS18400</name>
</gene>
<keyword evidence="1" id="KW-1015">Disulfide bond</keyword>
<evidence type="ECO:0000256" key="2">
    <source>
        <dbReference type="SAM" id="SignalP"/>
    </source>
</evidence>
<reference evidence="5" key="1">
    <citation type="submission" date="2021-02" db="EMBL/GenBank/DDBJ databases">
        <authorList>
            <person name="Nowell W R."/>
        </authorList>
    </citation>
    <scope>NUCLEOTIDE SEQUENCE</scope>
</reference>
<keyword evidence="6" id="KW-1185">Reference proteome</keyword>
<feature type="disulfide bond" evidence="1">
    <location>
        <begin position="199"/>
        <end position="208"/>
    </location>
</feature>
<feature type="chain" id="PRO_5035607991" description="EGF-like domain-containing protein" evidence="2">
    <location>
        <begin position="21"/>
        <end position="409"/>
    </location>
</feature>
<dbReference type="Proteomes" id="UP000663870">
    <property type="component" value="Unassembled WGS sequence"/>
</dbReference>
<evidence type="ECO:0000313" key="5">
    <source>
        <dbReference type="EMBL" id="CAF1556081.1"/>
    </source>
</evidence>
<dbReference type="InterPro" id="IPR000742">
    <property type="entry name" value="EGF"/>
</dbReference>
<proteinExistence type="predicted"/>
<comment type="caution">
    <text evidence="1">Lacks conserved residue(s) required for the propagation of feature annotation.</text>
</comment>
<dbReference type="PANTHER" id="PTHR24044">
    <property type="entry name" value="NOTCH LIGAND FAMILY MEMBER"/>
    <property type="match status" value="1"/>
</dbReference>
<feature type="disulfide bond" evidence="1">
    <location>
        <begin position="243"/>
        <end position="252"/>
    </location>
</feature>
<sequence length="409" mass="45649">MKSTIIIFILTRLLIFTTQALNCNDNPCKLGGYFTQNRGYQCLQANTTVFCTCPNGELEIDRPCRVCNRTNPANNPCIASSTLLACLETDDYGTTFACLCMGPSGPELTTSANCDLSVTLTSTAITKSTSTTVVASVTFPACFNGGYFVDNDCHCPSGFGGIFCEQNFEYQLCERIVCKNRGVCAIRNSNGPYHSVCLCRYGTSGDYCQLNGTLGFCTPNLCMNNAPCREILIGSTRRAYCDCLPGYNGTGCENQYFKCTFNGKFLDSFMNDQGKYFECTQLNGSYKLERKSCPKGLRFNIDKTTCTLCDYEIKISLNRDILQTNNLRMLEYVFFLKDGTANNNSKDDKEFGGFKRINNDTRNFRQNINFIYAPIQQLPAPVQHQQLPPPVQHQQQIQQGEIISTITQK</sequence>
<dbReference type="SUPFAM" id="SSF57196">
    <property type="entry name" value="EGF/Laminin"/>
    <property type="match status" value="1"/>
</dbReference>
<evidence type="ECO:0000256" key="1">
    <source>
        <dbReference type="PROSITE-ProRule" id="PRU00076"/>
    </source>
</evidence>
<dbReference type="GO" id="GO:0005112">
    <property type="term" value="F:Notch binding"/>
    <property type="evidence" value="ECO:0007669"/>
    <property type="project" value="TreeGrafter"/>
</dbReference>
<accession>A0A815XCX3</accession>
<dbReference type="SMART" id="SM00181">
    <property type="entry name" value="EGF"/>
    <property type="match status" value="3"/>
</dbReference>
<dbReference type="PROSITE" id="PS01186">
    <property type="entry name" value="EGF_2"/>
    <property type="match status" value="1"/>
</dbReference>
<dbReference type="PANTHER" id="PTHR24044:SF417">
    <property type="entry name" value="WEARY, ISOFORM B"/>
    <property type="match status" value="1"/>
</dbReference>
<feature type="signal peptide" evidence="2">
    <location>
        <begin position="1"/>
        <end position="20"/>
    </location>
</feature>
<evidence type="ECO:0000313" key="4">
    <source>
        <dbReference type="EMBL" id="CAF1075720.1"/>
    </source>
</evidence>
<dbReference type="Proteomes" id="UP000663854">
    <property type="component" value="Unassembled WGS sequence"/>
</dbReference>
<name>A0A815XCX3_9BILA</name>
<dbReference type="Gene3D" id="2.10.25.10">
    <property type="entry name" value="Laminin"/>
    <property type="match status" value="2"/>
</dbReference>
<dbReference type="PROSITE" id="PS50026">
    <property type="entry name" value="EGF_3"/>
    <property type="match status" value="2"/>
</dbReference>
<evidence type="ECO:0000313" key="6">
    <source>
        <dbReference type="Proteomes" id="UP000663870"/>
    </source>
</evidence>
<keyword evidence="2" id="KW-0732">Signal</keyword>
<comment type="caution">
    <text evidence="5">The sequence shown here is derived from an EMBL/GenBank/DDBJ whole genome shotgun (WGS) entry which is preliminary data.</text>
</comment>
<evidence type="ECO:0000259" key="3">
    <source>
        <dbReference type="PROSITE" id="PS50026"/>
    </source>
</evidence>
<dbReference type="PROSITE" id="PS00022">
    <property type="entry name" value="EGF_1"/>
    <property type="match status" value="2"/>
</dbReference>
<keyword evidence="1" id="KW-0245">EGF-like domain</keyword>
<dbReference type="EMBL" id="CAJNOL010003288">
    <property type="protein sequence ID" value="CAF1556081.1"/>
    <property type="molecule type" value="Genomic_DNA"/>
</dbReference>
<feature type="domain" description="EGF-like" evidence="3">
    <location>
        <begin position="169"/>
        <end position="209"/>
    </location>
</feature>
<protein>
    <recommendedName>
        <fullName evidence="3">EGF-like domain-containing protein</fullName>
    </recommendedName>
</protein>